<evidence type="ECO:0000313" key="3">
    <source>
        <dbReference type="Proteomes" id="UP000195913"/>
    </source>
</evidence>
<dbReference type="GO" id="GO:0016491">
    <property type="term" value="F:oxidoreductase activity"/>
    <property type="evidence" value="ECO:0007669"/>
    <property type="project" value="InterPro"/>
</dbReference>
<dbReference type="PANTHER" id="PTHR13887:SF41">
    <property type="entry name" value="THIOREDOXIN SUPERFAMILY PROTEIN"/>
    <property type="match status" value="1"/>
</dbReference>
<name>A0A1R4GFY7_9MICC</name>
<keyword evidence="3" id="KW-1185">Reference proteome</keyword>
<dbReference type="Proteomes" id="UP000195913">
    <property type="component" value="Unassembled WGS sequence"/>
</dbReference>
<dbReference type="CDD" id="cd03024">
    <property type="entry name" value="DsbA_FrnE"/>
    <property type="match status" value="1"/>
</dbReference>
<dbReference type="Gene3D" id="3.40.30.10">
    <property type="entry name" value="Glutaredoxin"/>
    <property type="match status" value="1"/>
</dbReference>
<evidence type="ECO:0000313" key="2">
    <source>
        <dbReference type="EMBL" id="SJM67000.1"/>
    </source>
</evidence>
<proteinExistence type="predicted"/>
<organism evidence="2 3">
    <name type="scientific">Arthrobacter rhombi</name>
    <dbReference type="NCBI Taxonomy" id="71253"/>
    <lineage>
        <taxon>Bacteria</taxon>
        <taxon>Bacillati</taxon>
        <taxon>Actinomycetota</taxon>
        <taxon>Actinomycetes</taxon>
        <taxon>Micrococcales</taxon>
        <taxon>Micrococcaceae</taxon>
        <taxon>Arthrobacter</taxon>
    </lineage>
</organism>
<dbReference type="InterPro" id="IPR001853">
    <property type="entry name" value="DSBA-like_thioredoxin_dom"/>
</dbReference>
<gene>
    <name evidence="2" type="ORF">FM101_10165</name>
</gene>
<dbReference type="RefSeq" id="WP_086999161.1">
    <property type="nucleotide sequence ID" value="NZ_FUHW01000037.1"/>
</dbReference>
<dbReference type="Pfam" id="PF01323">
    <property type="entry name" value="DSBA"/>
    <property type="match status" value="1"/>
</dbReference>
<dbReference type="AlphaFoldDB" id="A0A1R4GFY7"/>
<dbReference type="SUPFAM" id="SSF52833">
    <property type="entry name" value="Thioredoxin-like"/>
    <property type="match status" value="1"/>
</dbReference>
<dbReference type="EMBL" id="FUHW01000037">
    <property type="protein sequence ID" value="SJM67000.1"/>
    <property type="molecule type" value="Genomic_DNA"/>
</dbReference>
<protein>
    <submittedName>
        <fullName evidence="2">FrnE protein</fullName>
    </submittedName>
</protein>
<reference evidence="2 3" key="1">
    <citation type="submission" date="2017-02" db="EMBL/GenBank/DDBJ databases">
        <authorList>
            <person name="Peterson S.W."/>
        </authorList>
    </citation>
    <scope>NUCLEOTIDE SEQUENCE [LARGE SCALE GENOMIC DNA]</scope>
    <source>
        <strain evidence="2 3">B Ar 00.02</strain>
    </source>
</reference>
<sequence length="243" mass="26069">MTSPRLSVDIWSDISCPWCFIGKRRFEAALATLPFRDSVDVTWHSYQLDPSLPAHYDGTEFEYLSEKKGMDPDQVKQMLEHVAAQAAEEGLHYDFGNLKVANSFTAHRLLHLAAAHGVAGQVKEALLSAQFEQGLDTGEAAVLRRIGTAAGLAEEDVVGVVESDRYTAEVQADVAQARALGVTGVPFFVLDMKYGISGAQPAEVFAEALTTAWNEISPLSMVNAGHDATTGTDAPACGPEGCN</sequence>
<accession>A0A1R4GFY7</accession>
<feature type="domain" description="DSBA-like thioredoxin" evidence="1">
    <location>
        <begin position="8"/>
        <end position="209"/>
    </location>
</feature>
<dbReference type="InterPro" id="IPR036249">
    <property type="entry name" value="Thioredoxin-like_sf"/>
</dbReference>
<evidence type="ECO:0000259" key="1">
    <source>
        <dbReference type="Pfam" id="PF01323"/>
    </source>
</evidence>
<dbReference type="PANTHER" id="PTHR13887">
    <property type="entry name" value="GLUTATHIONE S-TRANSFERASE KAPPA"/>
    <property type="match status" value="1"/>
</dbReference>